<dbReference type="PANTHER" id="PTHR44757:SF2">
    <property type="entry name" value="BIOFILM ARCHITECTURE MAINTENANCE PROTEIN MBAA"/>
    <property type="match status" value="1"/>
</dbReference>
<dbReference type="InterPro" id="IPR029016">
    <property type="entry name" value="GAF-like_dom_sf"/>
</dbReference>
<dbReference type="InterPro" id="IPR000014">
    <property type="entry name" value="PAS"/>
</dbReference>
<dbReference type="SUPFAM" id="SSF55781">
    <property type="entry name" value="GAF domain-like"/>
    <property type="match status" value="1"/>
</dbReference>
<dbReference type="Gene3D" id="3.20.20.450">
    <property type="entry name" value="EAL domain"/>
    <property type="match status" value="1"/>
</dbReference>
<dbReference type="Gene3D" id="3.30.450.40">
    <property type="match status" value="1"/>
</dbReference>
<evidence type="ECO:0000259" key="1">
    <source>
        <dbReference type="PROSITE" id="PS50112"/>
    </source>
</evidence>
<dbReference type="Pfam" id="PF08447">
    <property type="entry name" value="PAS_3"/>
    <property type="match status" value="1"/>
</dbReference>
<evidence type="ECO:0000259" key="4">
    <source>
        <dbReference type="PROSITE" id="PS50887"/>
    </source>
</evidence>
<evidence type="ECO:0000313" key="6">
    <source>
        <dbReference type="Proteomes" id="UP000269883"/>
    </source>
</evidence>
<proteinExistence type="predicted"/>
<feature type="domain" description="PAS" evidence="1">
    <location>
        <begin position="39"/>
        <end position="80"/>
    </location>
</feature>
<dbReference type="PROSITE" id="PS50887">
    <property type="entry name" value="GGDEF"/>
    <property type="match status" value="1"/>
</dbReference>
<name>A0A2Z6B108_9BACT</name>
<evidence type="ECO:0000259" key="2">
    <source>
        <dbReference type="PROSITE" id="PS50113"/>
    </source>
</evidence>
<dbReference type="Gene3D" id="3.30.450.20">
    <property type="entry name" value="PAS domain"/>
    <property type="match status" value="2"/>
</dbReference>
<dbReference type="InterPro" id="IPR001610">
    <property type="entry name" value="PAC"/>
</dbReference>
<dbReference type="Proteomes" id="UP000269883">
    <property type="component" value="Chromosome"/>
</dbReference>
<dbReference type="PROSITE" id="PS50883">
    <property type="entry name" value="EAL"/>
    <property type="match status" value="1"/>
</dbReference>
<dbReference type="PANTHER" id="PTHR44757">
    <property type="entry name" value="DIGUANYLATE CYCLASE DGCP"/>
    <property type="match status" value="1"/>
</dbReference>
<organism evidence="5 6">
    <name type="scientific">Desulfovibrio ferrophilus</name>
    <dbReference type="NCBI Taxonomy" id="241368"/>
    <lineage>
        <taxon>Bacteria</taxon>
        <taxon>Pseudomonadati</taxon>
        <taxon>Thermodesulfobacteriota</taxon>
        <taxon>Desulfovibrionia</taxon>
        <taxon>Desulfovibrionales</taxon>
        <taxon>Desulfovibrionaceae</taxon>
        <taxon>Desulfovibrio</taxon>
    </lineage>
</organism>
<dbReference type="CDD" id="cd01948">
    <property type="entry name" value="EAL"/>
    <property type="match status" value="1"/>
</dbReference>
<dbReference type="Pfam" id="PF13185">
    <property type="entry name" value="GAF_2"/>
    <property type="match status" value="1"/>
</dbReference>
<feature type="domain" description="PAS" evidence="1">
    <location>
        <begin position="337"/>
        <end position="394"/>
    </location>
</feature>
<dbReference type="SUPFAM" id="SSF55785">
    <property type="entry name" value="PYP-like sensor domain (PAS domain)"/>
    <property type="match status" value="2"/>
</dbReference>
<reference evidence="5 6" key="1">
    <citation type="journal article" date="2018" name="Sci. Adv.">
        <title>Multi-heme cytochromes provide a pathway for survival in energy-limited environments.</title>
        <authorList>
            <person name="Deng X."/>
            <person name="Dohmae N."/>
            <person name="Nealson K.H."/>
            <person name="Hashimoto K."/>
            <person name="Okamoto A."/>
        </authorList>
    </citation>
    <scope>NUCLEOTIDE SEQUENCE [LARGE SCALE GENOMIC DNA]</scope>
    <source>
        <strain evidence="5 6">IS5</strain>
    </source>
</reference>
<dbReference type="CDD" id="cd00130">
    <property type="entry name" value="PAS"/>
    <property type="match status" value="2"/>
</dbReference>
<dbReference type="Pfam" id="PF00563">
    <property type="entry name" value="EAL"/>
    <property type="match status" value="1"/>
</dbReference>
<dbReference type="Pfam" id="PF00990">
    <property type="entry name" value="GGDEF"/>
    <property type="match status" value="1"/>
</dbReference>
<dbReference type="InterPro" id="IPR000160">
    <property type="entry name" value="GGDEF_dom"/>
</dbReference>
<dbReference type="OrthoDB" id="7673416at2"/>
<dbReference type="SMART" id="SM00086">
    <property type="entry name" value="PAC"/>
    <property type="match status" value="2"/>
</dbReference>
<accession>A0A2Z6B108</accession>
<dbReference type="NCBIfam" id="TIGR00229">
    <property type="entry name" value="sensory_box"/>
    <property type="match status" value="2"/>
</dbReference>
<keyword evidence="6" id="KW-1185">Reference proteome</keyword>
<dbReference type="PROSITE" id="PS50113">
    <property type="entry name" value="PAC"/>
    <property type="match status" value="2"/>
</dbReference>
<sequence>MTREPDFDVGLLKEENERLRGRVAAMELESCSAGFSGIFSQVVEKSPVMVTVASPEGNILYTNPPCLSSSGYRNEDLLGKPVTIHCADGGQIERLWNAMDELRSGRRWRGRIRKRRKNGTDYWVEASYSPVFAEKGGVSHLLCVEQDITDRIRDEEVIRRNETLLSILFRISNTVQTTRDLNDLYRSIHGILREFVDVTNYYIALVDEARDRMVFPFFYDEKDTDECIIENISDPSTYCLALHVVRTEQPLLIRKNEQDALMGVNVKEGRGVIGTVAECWLGVPLKVGGKTIGAMAVQDYYDPMHYSQNDVDLMQAISEQVAMAIERKRMDEALRVSEQRYRTVSDSAFNLETWRGTDGRMLYVSPSCERITGYPAEKLQRDPDFMEEIIHRDDLPLWRKHVEAGCKGTSTQPVEFRIFRSDGRMHWLSLVSRTVNDDYGNCLGLRCSMHDITESKTMQRELRYANLHDSLTGLSNRSLCLDRIRQTMERSKRRDDHYFAVVYLDIDRFRVINDSMGHSVGDELLREVSERLLKCVRSLDTVSRYGGDEFVIVLDELESPREAIRAAKRVRKLMRQPFIVGTREIHLTVSMGIVLSPVGDVGAEDILQHANIAMHNAVKDGTGRVRVFTARMLEQAVMAMDMEHDLARALERDEFFLNYQPIVRVTDGDLIGFEALVRWNHPQKGVLGPGYFIPFAEESGQIIDLGLVVLREACKTMAGWLQEHPDRPQMQMSVNLSCRQFEQVILVEQISCILEETGLPAANLKLEITESAIMQDAEGALSILRRLKSLGIKLSIDDFGTGYSSLSYLQRFPVDTLKVDRSFISEMGLNGENIAIVRAVVVLAQSMGLDVVAEGVELPEQLAQLRALECQYVQGFYFSKPLDTADARMFIAAS</sequence>
<dbReference type="Pfam" id="PF13426">
    <property type="entry name" value="PAS_9"/>
    <property type="match status" value="1"/>
</dbReference>
<dbReference type="RefSeq" id="WP_126379953.1">
    <property type="nucleotide sequence ID" value="NZ_AP017378.1"/>
</dbReference>
<dbReference type="InterPro" id="IPR013655">
    <property type="entry name" value="PAS_fold_3"/>
</dbReference>
<dbReference type="InterPro" id="IPR000700">
    <property type="entry name" value="PAS-assoc_C"/>
</dbReference>
<dbReference type="InterPro" id="IPR052155">
    <property type="entry name" value="Biofilm_reg_signaling"/>
</dbReference>
<gene>
    <name evidence="5" type="ORF">DFE_2465</name>
</gene>
<dbReference type="AlphaFoldDB" id="A0A2Z6B108"/>
<dbReference type="EMBL" id="AP017378">
    <property type="protein sequence ID" value="BBD09191.1"/>
    <property type="molecule type" value="Genomic_DNA"/>
</dbReference>
<dbReference type="FunFam" id="3.20.20.450:FF:000001">
    <property type="entry name" value="Cyclic di-GMP phosphodiesterase yahA"/>
    <property type="match status" value="1"/>
</dbReference>
<dbReference type="CDD" id="cd01949">
    <property type="entry name" value="GGDEF"/>
    <property type="match status" value="1"/>
</dbReference>
<dbReference type="InterPro" id="IPR003018">
    <property type="entry name" value="GAF"/>
</dbReference>
<dbReference type="SMART" id="SM00091">
    <property type="entry name" value="PAS"/>
    <property type="match status" value="2"/>
</dbReference>
<dbReference type="InterPro" id="IPR001633">
    <property type="entry name" value="EAL_dom"/>
</dbReference>
<dbReference type="SUPFAM" id="SSF55073">
    <property type="entry name" value="Nucleotide cyclase"/>
    <property type="match status" value="1"/>
</dbReference>
<dbReference type="SUPFAM" id="SSF141868">
    <property type="entry name" value="EAL domain-like"/>
    <property type="match status" value="1"/>
</dbReference>
<dbReference type="PROSITE" id="PS50112">
    <property type="entry name" value="PAS"/>
    <property type="match status" value="2"/>
</dbReference>
<dbReference type="SMART" id="SM00065">
    <property type="entry name" value="GAF"/>
    <property type="match status" value="1"/>
</dbReference>
<feature type="domain" description="PAC" evidence="2">
    <location>
        <begin position="106"/>
        <end position="160"/>
    </location>
</feature>
<feature type="domain" description="GGDEF" evidence="4">
    <location>
        <begin position="497"/>
        <end position="630"/>
    </location>
</feature>
<dbReference type="InterPro" id="IPR035919">
    <property type="entry name" value="EAL_sf"/>
</dbReference>
<dbReference type="InterPro" id="IPR043128">
    <property type="entry name" value="Rev_trsase/Diguanyl_cyclase"/>
</dbReference>
<dbReference type="InterPro" id="IPR029787">
    <property type="entry name" value="Nucleotide_cyclase"/>
</dbReference>
<evidence type="ECO:0000259" key="3">
    <source>
        <dbReference type="PROSITE" id="PS50883"/>
    </source>
</evidence>
<dbReference type="SMART" id="SM00052">
    <property type="entry name" value="EAL"/>
    <property type="match status" value="1"/>
</dbReference>
<dbReference type="KEGG" id="dfl:DFE_2465"/>
<feature type="domain" description="PAC" evidence="2">
    <location>
        <begin position="412"/>
        <end position="464"/>
    </location>
</feature>
<dbReference type="InterPro" id="IPR035965">
    <property type="entry name" value="PAS-like_dom_sf"/>
</dbReference>
<evidence type="ECO:0000313" key="5">
    <source>
        <dbReference type="EMBL" id="BBD09191.1"/>
    </source>
</evidence>
<protein>
    <submittedName>
        <fullName evidence="5">Diguanylate cyclase/phosphodiesterase with PAS/PAC sensor(S)</fullName>
    </submittedName>
</protein>
<dbReference type="SMART" id="SM00267">
    <property type="entry name" value="GGDEF"/>
    <property type="match status" value="1"/>
</dbReference>
<dbReference type="Gene3D" id="3.30.70.270">
    <property type="match status" value="1"/>
</dbReference>
<dbReference type="NCBIfam" id="TIGR00254">
    <property type="entry name" value="GGDEF"/>
    <property type="match status" value="1"/>
</dbReference>
<feature type="domain" description="EAL" evidence="3">
    <location>
        <begin position="639"/>
        <end position="894"/>
    </location>
</feature>